<sequence length="311" mass="34525">MGAGPWQVSPSDPTALKLSKAACEALFWGWSQRWSQEGIRVVYLVGANFLALKCGEVIVVDDILYIRWPHPSRWTSVDGQYFPQVLIHSLLVGDGNVAVLCFARTFADNAMTTLSDYFDGTSSFNFLFNSDLIVVEKVEEKVKEVVEESGSADYFADKGGYDERDEEGSDEDTLLKLASVRGVVGGISKTSGNLLEVFLRLQALLVKVENNETKILSQADLLSGYMRKKGLKTRGEKRKRSAQVKSGMNRRTAGDGWSAAEVKALYRGMEEIGRGCRGYDWESISEYLEHLGFNRTDRACVSKFVNLGGEL</sequence>
<evidence type="ECO:0000259" key="1">
    <source>
        <dbReference type="PROSITE" id="PS50090"/>
    </source>
</evidence>
<accession>A0A9W7F0U9</accession>
<proteinExistence type="predicted"/>
<dbReference type="Pfam" id="PF00249">
    <property type="entry name" value="Myb_DNA-binding"/>
    <property type="match status" value="1"/>
</dbReference>
<dbReference type="InterPro" id="IPR001005">
    <property type="entry name" value="SANT/Myb"/>
</dbReference>
<feature type="domain" description="Myb-like" evidence="1">
    <location>
        <begin position="249"/>
        <end position="308"/>
    </location>
</feature>
<dbReference type="AlphaFoldDB" id="A0A9W7F0U9"/>
<gene>
    <name evidence="2" type="ORF">TrST_g7080</name>
</gene>
<dbReference type="Gene3D" id="1.10.10.60">
    <property type="entry name" value="Homeodomain-like"/>
    <property type="match status" value="1"/>
</dbReference>
<dbReference type="SMART" id="SM00717">
    <property type="entry name" value="SANT"/>
    <property type="match status" value="1"/>
</dbReference>
<protein>
    <recommendedName>
        <fullName evidence="1">Myb-like domain-containing protein</fullName>
    </recommendedName>
</protein>
<evidence type="ECO:0000313" key="2">
    <source>
        <dbReference type="EMBL" id="GMH97835.1"/>
    </source>
</evidence>
<organism evidence="2 3">
    <name type="scientific">Triparma strigata</name>
    <dbReference type="NCBI Taxonomy" id="1606541"/>
    <lineage>
        <taxon>Eukaryota</taxon>
        <taxon>Sar</taxon>
        <taxon>Stramenopiles</taxon>
        <taxon>Ochrophyta</taxon>
        <taxon>Bolidophyceae</taxon>
        <taxon>Parmales</taxon>
        <taxon>Triparmaceae</taxon>
        <taxon>Triparma</taxon>
    </lineage>
</organism>
<dbReference type="Proteomes" id="UP001165085">
    <property type="component" value="Unassembled WGS sequence"/>
</dbReference>
<dbReference type="SUPFAM" id="SSF46689">
    <property type="entry name" value="Homeodomain-like"/>
    <property type="match status" value="1"/>
</dbReference>
<comment type="caution">
    <text evidence="2">The sequence shown here is derived from an EMBL/GenBank/DDBJ whole genome shotgun (WGS) entry which is preliminary data.</text>
</comment>
<keyword evidence="3" id="KW-1185">Reference proteome</keyword>
<name>A0A9W7F0U9_9STRA</name>
<dbReference type="InterPro" id="IPR009057">
    <property type="entry name" value="Homeodomain-like_sf"/>
</dbReference>
<dbReference type="PROSITE" id="PS50090">
    <property type="entry name" value="MYB_LIKE"/>
    <property type="match status" value="1"/>
</dbReference>
<dbReference type="EMBL" id="BRXY01000502">
    <property type="protein sequence ID" value="GMH97835.1"/>
    <property type="molecule type" value="Genomic_DNA"/>
</dbReference>
<evidence type="ECO:0000313" key="3">
    <source>
        <dbReference type="Proteomes" id="UP001165085"/>
    </source>
</evidence>
<reference evidence="3" key="1">
    <citation type="journal article" date="2023" name="Commun. Biol.">
        <title>Genome analysis of Parmales, the sister group of diatoms, reveals the evolutionary specialization of diatoms from phago-mixotrophs to photoautotrophs.</title>
        <authorList>
            <person name="Ban H."/>
            <person name="Sato S."/>
            <person name="Yoshikawa S."/>
            <person name="Yamada K."/>
            <person name="Nakamura Y."/>
            <person name="Ichinomiya M."/>
            <person name="Sato N."/>
            <person name="Blanc-Mathieu R."/>
            <person name="Endo H."/>
            <person name="Kuwata A."/>
            <person name="Ogata H."/>
        </authorList>
    </citation>
    <scope>NUCLEOTIDE SEQUENCE [LARGE SCALE GENOMIC DNA]</scope>
    <source>
        <strain evidence="3">NIES 3701</strain>
    </source>
</reference>